<keyword evidence="5" id="KW-1005">Bacterial flagellum biogenesis</keyword>
<dbReference type="STRING" id="573370.DMR_45070"/>
<accession>C4XRT2</accession>
<dbReference type="InterPro" id="IPR051472">
    <property type="entry name" value="T3SS_Stator/FliH"/>
</dbReference>
<dbReference type="EMBL" id="AP010904">
    <property type="protein sequence ID" value="BAH77998.1"/>
    <property type="molecule type" value="Genomic_DNA"/>
</dbReference>
<dbReference type="Pfam" id="PF02108">
    <property type="entry name" value="FliH"/>
    <property type="match status" value="1"/>
</dbReference>
<proteinExistence type="inferred from homology"/>
<evidence type="ECO:0000256" key="1">
    <source>
        <dbReference type="ARBA" id="ARBA00003041"/>
    </source>
</evidence>
<comment type="function">
    <text evidence="1">Needed for flagellar regrowth and assembly.</text>
</comment>
<comment type="similarity">
    <text evidence="2">Belongs to the FliH family.</text>
</comment>
<evidence type="ECO:0000256" key="5">
    <source>
        <dbReference type="ARBA" id="ARBA00022795"/>
    </source>
</evidence>
<dbReference type="Proteomes" id="UP000009071">
    <property type="component" value="Chromosome"/>
</dbReference>
<feature type="domain" description="Flagellar assembly protein FliH/Type III secretion system HrpE" evidence="9">
    <location>
        <begin position="120"/>
        <end position="245"/>
    </location>
</feature>
<dbReference type="InterPro" id="IPR018035">
    <property type="entry name" value="Flagellar_FliH/T3SS_HrpE"/>
</dbReference>
<keyword evidence="6" id="KW-0653">Protein transport</keyword>
<reference evidence="10 11" key="1">
    <citation type="journal article" date="2009" name="Genome Res.">
        <title>Whole genome sequence of Desulfovibrio magneticus strain RS-1 revealed common gene clusters in magnetotactic bacteria.</title>
        <authorList>
            <person name="Nakazawa H."/>
            <person name="Arakaki A."/>
            <person name="Narita-Yamada S."/>
            <person name="Yashiro I."/>
            <person name="Jinno K."/>
            <person name="Aoki N."/>
            <person name="Tsuruyama A."/>
            <person name="Okamura Y."/>
            <person name="Tanikawa S."/>
            <person name="Fujita N."/>
            <person name="Takeyama H."/>
            <person name="Matsunaga T."/>
        </authorList>
    </citation>
    <scope>NUCLEOTIDE SEQUENCE [LARGE SCALE GENOMIC DNA]</scope>
    <source>
        <strain evidence="11">ATCC 700980 / DSM 13731 / RS-1</strain>
    </source>
</reference>
<evidence type="ECO:0000259" key="9">
    <source>
        <dbReference type="Pfam" id="PF02108"/>
    </source>
</evidence>
<evidence type="ECO:0000256" key="2">
    <source>
        <dbReference type="ARBA" id="ARBA00006602"/>
    </source>
</evidence>
<dbReference type="PANTHER" id="PTHR34982:SF1">
    <property type="entry name" value="FLAGELLAR ASSEMBLY PROTEIN FLIH"/>
    <property type="match status" value="1"/>
</dbReference>
<dbReference type="OrthoDB" id="5470636at2"/>
<dbReference type="PANTHER" id="PTHR34982">
    <property type="entry name" value="YOP PROTEINS TRANSLOCATION PROTEIN L"/>
    <property type="match status" value="1"/>
</dbReference>
<evidence type="ECO:0000313" key="10">
    <source>
        <dbReference type="EMBL" id="BAH77998.1"/>
    </source>
</evidence>
<keyword evidence="7" id="KW-1006">Bacterial flagellum protein export</keyword>
<dbReference type="GO" id="GO:0005829">
    <property type="term" value="C:cytosol"/>
    <property type="evidence" value="ECO:0007669"/>
    <property type="project" value="TreeGrafter"/>
</dbReference>
<dbReference type="AlphaFoldDB" id="C4XRT2"/>
<dbReference type="KEGG" id="dma:DMR_45070"/>
<keyword evidence="10" id="KW-0282">Flagellum</keyword>
<keyword evidence="10" id="KW-0969">Cilium</keyword>
<dbReference type="GO" id="GO:0044781">
    <property type="term" value="P:bacterial-type flagellum organization"/>
    <property type="evidence" value="ECO:0007669"/>
    <property type="project" value="UniProtKB-KW"/>
</dbReference>
<sequence>MSLSDEEAASVLTGRVILGPGLAGPGETTVAELEAHRSPEELEKVELRFWERLRAKATAKAQTILAEAMAEAERLRETARQEGYAAGHAQGRADADAAAAEAAAAAAAEYEATLAHLAGSFGAMAEALTGERARVWDLQRDEFLTLLRLAVERTVNVAIDARREEILAALLHEALEAIDAKAEPTLTVHPEDEPLLRELLTRAKAERPALARVSVRVNPGLIPGSLYLEYPEGLVDNTIASRFAEVEAIFAHLAAAPAPGEGGDAAPDTAPAGDLTPGAPGDGHAHG</sequence>
<dbReference type="GO" id="GO:0015031">
    <property type="term" value="P:protein transport"/>
    <property type="evidence" value="ECO:0007669"/>
    <property type="project" value="UniProtKB-KW"/>
</dbReference>
<evidence type="ECO:0000256" key="3">
    <source>
        <dbReference type="ARBA" id="ARBA00016507"/>
    </source>
</evidence>
<evidence type="ECO:0000256" key="4">
    <source>
        <dbReference type="ARBA" id="ARBA00022448"/>
    </source>
</evidence>
<feature type="compositionally biased region" description="Low complexity" evidence="8">
    <location>
        <begin position="259"/>
        <end position="274"/>
    </location>
</feature>
<gene>
    <name evidence="10" type="ordered locus">DMR_45070</name>
</gene>
<dbReference type="eggNOG" id="COG1317">
    <property type="taxonomic scope" value="Bacteria"/>
</dbReference>
<dbReference type="HOGENOM" id="CLU_084432_0_0_7"/>
<evidence type="ECO:0000256" key="6">
    <source>
        <dbReference type="ARBA" id="ARBA00022927"/>
    </source>
</evidence>
<dbReference type="RefSeq" id="WP_015863113.1">
    <property type="nucleotide sequence ID" value="NC_012796.1"/>
</dbReference>
<keyword evidence="10" id="KW-0966">Cell projection</keyword>
<evidence type="ECO:0000313" key="11">
    <source>
        <dbReference type="Proteomes" id="UP000009071"/>
    </source>
</evidence>
<evidence type="ECO:0000256" key="8">
    <source>
        <dbReference type="SAM" id="MobiDB-lite"/>
    </source>
</evidence>
<keyword evidence="11" id="KW-1185">Reference proteome</keyword>
<protein>
    <recommendedName>
        <fullName evidence="3">Flagellar assembly protein FliH</fullName>
    </recommendedName>
</protein>
<keyword evidence="4" id="KW-0813">Transport</keyword>
<name>C4XRT2_SOLM1</name>
<dbReference type="SUPFAM" id="SSF160527">
    <property type="entry name" value="V-type ATPase subunit E-like"/>
    <property type="match status" value="1"/>
</dbReference>
<evidence type="ECO:0000256" key="7">
    <source>
        <dbReference type="ARBA" id="ARBA00023225"/>
    </source>
</evidence>
<organism evidence="10 11">
    <name type="scientific">Solidesulfovibrio magneticus (strain ATCC 700980 / DSM 13731 / RS-1)</name>
    <name type="common">Desulfovibrio magneticus</name>
    <dbReference type="NCBI Taxonomy" id="573370"/>
    <lineage>
        <taxon>Bacteria</taxon>
        <taxon>Pseudomonadati</taxon>
        <taxon>Thermodesulfobacteriota</taxon>
        <taxon>Desulfovibrionia</taxon>
        <taxon>Desulfovibrionales</taxon>
        <taxon>Desulfovibrionaceae</taxon>
        <taxon>Solidesulfovibrio</taxon>
    </lineage>
</organism>
<feature type="region of interest" description="Disordered" evidence="8">
    <location>
        <begin position="259"/>
        <end position="287"/>
    </location>
</feature>